<evidence type="ECO:0000313" key="3">
    <source>
        <dbReference type="EMBL" id="XCD04465.1"/>
    </source>
</evidence>
<name>A0AAU8AVE0_9VIRU</name>
<evidence type="ECO:0000313" key="4">
    <source>
        <dbReference type="EMBL" id="XCD05347.1"/>
    </source>
</evidence>
<reference evidence="2" key="1">
    <citation type="submission" date="2024-03" db="EMBL/GenBank/DDBJ databases">
        <title>Diverse circular DNA viruses in blood, oral, and fecal samples of captive lemurs.</title>
        <authorList>
            <person name="Paietta E.N."/>
            <person name="Kraberger S."/>
            <person name="Lund M.C."/>
            <person name="Custer J.M."/>
            <person name="Vargas K.M."/>
            <person name="Ehmke E.E."/>
            <person name="Yoder A.D."/>
            <person name="Varsani A."/>
        </authorList>
    </citation>
    <scope>NUCLEOTIDE SEQUENCE</scope>
    <source>
        <strain evidence="2">Duke_18_51</strain>
        <strain evidence="3">Duke_23FS_39</strain>
        <strain evidence="4">Duke_24FS_70</strain>
        <strain evidence="5">Duke_26_57</strain>
        <strain evidence="6">Duke_43SS_57</strain>
    </source>
</reference>
<dbReference type="EMBL" id="PP511463">
    <property type="protein sequence ID" value="XCD04465.1"/>
    <property type="molecule type" value="Genomic_DNA"/>
</dbReference>
<dbReference type="EMBL" id="PP511344">
    <property type="protein sequence ID" value="XCD03335.1"/>
    <property type="molecule type" value="Genomic_DNA"/>
</dbReference>
<evidence type="ECO:0000313" key="2">
    <source>
        <dbReference type="EMBL" id="XCD03335.1"/>
    </source>
</evidence>
<feature type="transmembrane region" description="Helical" evidence="1">
    <location>
        <begin position="12"/>
        <end position="31"/>
    </location>
</feature>
<protein>
    <submittedName>
        <fullName evidence="2">Uncharacterized protein</fullName>
    </submittedName>
</protein>
<accession>A0AAU8AVE0</accession>
<evidence type="ECO:0000313" key="6">
    <source>
        <dbReference type="EMBL" id="XCD08549.1"/>
    </source>
</evidence>
<evidence type="ECO:0000256" key="1">
    <source>
        <dbReference type="SAM" id="Phobius"/>
    </source>
</evidence>
<dbReference type="EMBL" id="PP511730">
    <property type="protein sequence ID" value="XCD06940.1"/>
    <property type="molecule type" value="Genomic_DNA"/>
</dbReference>
<keyword evidence="1" id="KW-1133">Transmembrane helix</keyword>
<evidence type="ECO:0000313" key="5">
    <source>
        <dbReference type="EMBL" id="XCD06940.1"/>
    </source>
</evidence>
<dbReference type="EMBL" id="PP511548">
    <property type="protein sequence ID" value="XCD05347.1"/>
    <property type="molecule type" value="Genomic_DNA"/>
</dbReference>
<proteinExistence type="predicted"/>
<keyword evidence="1" id="KW-0812">Transmembrane</keyword>
<keyword evidence="1" id="KW-0472">Membrane</keyword>
<organism evidence="2">
    <name type="scientific">Dulem virus 197</name>
    <dbReference type="NCBI Taxonomy" id="3145674"/>
    <lineage>
        <taxon>Viruses</taxon>
        <taxon>Monodnaviria</taxon>
        <taxon>Sangervirae</taxon>
        <taxon>Phixviricota</taxon>
        <taxon>Malgrandaviricetes</taxon>
        <taxon>Petitvirales</taxon>
        <taxon>Microviridae</taxon>
        <taxon>Microvirus</taxon>
    </lineage>
</organism>
<dbReference type="EMBL" id="PP511889">
    <property type="protein sequence ID" value="XCD08549.1"/>
    <property type="molecule type" value="Genomic_DNA"/>
</dbReference>
<sequence length="81" mass="9292">MIEFITTYFPEILSGLSTLLLSVITLCIVWVKTKTKSIESKVESCVIHNLSHYYIVINGVKYNLSHVQIYKEVNENVQEDA</sequence>